<keyword evidence="2" id="KW-0378">Hydrolase</keyword>
<feature type="domain" description="NTP pyrophosphohydrolase MazG-like" evidence="1">
    <location>
        <begin position="31"/>
        <end position="104"/>
    </location>
</feature>
<dbReference type="NCBIfam" id="NF007113">
    <property type="entry name" value="PRK09562.1"/>
    <property type="match status" value="1"/>
</dbReference>
<dbReference type="InterPro" id="IPR048015">
    <property type="entry name" value="NTP-PPase_MazG-like_N"/>
</dbReference>
<dbReference type="EC" id="3.6.1.9" evidence="2"/>
<dbReference type="GO" id="GO:0047429">
    <property type="term" value="F:nucleoside triphosphate diphosphatase activity"/>
    <property type="evidence" value="ECO:0007669"/>
    <property type="project" value="UniProtKB-EC"/>
</dbReference>
<dbReference type="Gene3D" id="1.10.287.1080">
    <property type="entry name" value="MazG-like"/>
    <property type="match status" value="2"/>
</dbReference>
<dbReference type="Proteomes" id="UP001589858">
    <property type="component" value="Unassembled WGS sequence"/>
</dbReference>
<organism evidence="2 3">
    <name type="scientific">Novosphingobium clariflavum</name>
    <dbReference type="NCBI Taxonomy" id="2029884"/>
    <lineage>
        <taxon>Bacteria</taxon>
        <taxon>Pseudomonadati</taxon>
        <taxon>Pseudomonadota</taxon>
        <taxon>Alphaproteobacteria</taxon>
        <taxon>Sphingomonadales</taxon>
        <taxon>Sphingomonadaceae</taxon>
        <taxon>Novosphingobium</taxon>
    </lineage>
</organism>
<accession>A0ABV6S3S0</accession>
<dbReference type="InterPro" id="IPR048011">
    <property type="entry name" value="NTP-PPase_MazG-like_C"/>
</dbReference>
<protein>
    <submittedName>
        <fullName evidence="2">Nucleoside triphosphate pyrophosphohydrolase</fullName>
        <ecNumber evidence="2">3.6.1.9</ecNumber>
    </submittedName>
</protein>
<feature type="domain" description="NTP pyrophosphohydrolase MazG-like" evidence="1">
    <location>
        <begin position="169"/>
        <end position="222"/>
    </location>
</feature>
<dbReference type="PANTHER" id="PTHR30522:SF0">
    <property type="entry name" value="NUCLEOSIDE TRIPHOSPHATE PYROPHOSPHOHYDROLASE"/>
    <property type="match status" value="1"/>
</dbReference>
<dbReference type="CDD" id="cd11528">
    <property type="entry name" value="NTP-PPase_MazG_Nterm"/>
    <property type="match status" value="1"/>
</dbReference>
<dbReference type="NCBIfam" id="TIGR00444">
    <property type="entry name" value="mazG"/>
    <property type="match status" value="1"/>
</dbReference>
<dbReference type="SUPFAM" id="SSF101386">
    <property type="entry name" value="all-alpha NTP pyrophosphatases"/>
    <property type="match status" value="2"/>
</dbReference>
<dbReference type="PANTHER" id="PTHR30522">
    <property type="entry name" value="NUCLEOSIDE TRIPHOSPHATE PYROPHOSPHOHYDROLASE"/>
    <property type="match status" value="1"/>
</dbReference>
<dbReference type="InterPro" id="IPR004518">
    <property type="entry name" value="MazG-like_dom"/>
</dbReference>
<proteinExistence type="predicted"/>
<dbReference type="EMBL" id="JBHLTM010000016">
    <property type="protein sequence ID" value="MFC0683884.1"/>
    <property type="molecule type" value="Genomic_DNA"/>
</dbReference>
<dbReference type="Pfam" id="PF03819">
    <property type="entry name" value="MazG"/>
    <property type="match status" value="2"/>
</dbReference>
<evidence type="ECO:0000259" key="1">
    <source>
        <dbReference type="Pfam" id="PF03819"/>
    </source>
</evidence>
<gene>
    <name evidence="2" type="primary">mazG</name>
    <name evidence="2" type="ORF">ACFFF8_04690</name>
</gene>
<name>A0ABV6S3S0_9SPHN</name>
<dbReference type="InterPro" id="IPR011551">
    <property type="entry name" value="NTP_PyrPHydrolase_MazG"/>
</dbReference>
<reference evidence="2 3" key="1">
    <citation type="submission" date="2024-09" db="EMBL/GenBank/DDBJ databases">
        <authorList>
            <person name="Sun Q."/>
            <person name="Mori K."/>
        </authorList>
    </citation>
    <scope>NUCLEOTIDE SEQUENCE [LARGE SCALE GENOMIC DNA]</scope>
    <source>
        <strain evidence="2 3">CICC 11035S</strain>
    </source>
</reference>
<sequence length="261" mass="28974">MTPYHHQIDRLLGIMARLRDPVSGCEWDREQDFATIAPYTIEEAYEVADAIAREDMVDLRGELGDLLLQVVFHARMAEELGHFAFGDVAAAISDKLESRHPHIFGEETSGDAQTERWEKLKAKERANKGETSAVDGVAISLPALMRAEKLQKRAARVGFDWPDPSGAAEKVTEEMAELAEAGEADRLEEAGDLLFAAVNLVRLNGIAPEDALRAANAKFERRFRSMEAFAARDGLDFAALSLDEQEAYWQAVKRSERAETA</sequence>
<dbReference type="CDD" id="cd11529">
    <property type="entry name" value="NTP-PPase_MazG_Cterm"/>
    <property type="match status" value="1"/>
</dbReference>
<evidence type="ECO:0000313" key="2">
    <source>
        <dbReference type="EMBL" id="MFC0683884.1"/>
    </source>
</evidence>
<keyword evidence="3" id="KW-1185">Reference proteome</keyword>
<comment type="caution">
    <text evidence="2">The sequence shown here is derived from an EMBL/GenBank/DDBJ whole genome shotgun (WGS) entry which is preliminary data.</text>
</comment>
<dbReference type="RefSeq" id="WP_267220264.1">
    <property type="nucleotide sequence ID" value="NZ_JAPCWC010000006.1"/>
</dbReference>
<evidence type="ECO:0000313" key="3">
    <source>
        <dbReference type="Proteomes" id="UP001589858"/>
    </source>
</evidence>